<name>A0A177VE98_9BASI</name>
<dbReference type="EMBL" id="LWDD02000286">
    <property type="protein sequence ID" value="KAE8262037.1"/>
    <property type="molecule type" value="Genomic_DNA"/>
</dbReference>
<dbReference type="Proteomes" id="UP000077671">
    <property type="component" value="Unassembled WGS sequence"/>
</dbReference>
<organism evidence="1 2">
    <name type="scientific">Tilletia caries</name>
    <name type="common">wheat bunt fungus</name>
    <dbReference type="NCBI Taxonomy" id="13290"/>
    <lineage>
        <taxon>Eukaryota</taxon>
        <taxon>Fungi</taxon>
        <taxon>Dikarya</taxon>
        <taxon>Basidiomycota</taxon>
        <taxon>Ustilaginomycotina</taxon>
        <taxon>Exobasidiomycetes</taxon>
        <taxon>Tilletiales</taxon>
        <taxon>Tilletiaceae</taxon>
        <taxon>Tilletia</taxon>
    </lineage>
</organism>
<accession>A0A177VE98</accession>
<evidence type="ECO:0000313" key="2">
    <source>
        <dbReference type="Proteomes" id="UP000077671"/>
    </source>
</evidence>
<gene>
    <name evidence="1" type="ORF">A4X03_0g2769</name>
</gene>
<reference evidence="1" key="1">
    <citation type="submission" date="2016-04" db="EMBL/GenBank/DDBJ databases">
        <authorList>
            <person name="Nguyen H.D."/>
            <person name="Kesanakurti P."/>
            <person name="Cullis J."/>
            <person name="Levesque C.A."/>
            <person name="Hambleton S."/>
        </authorList>
    </citation>
    <scope>NUCLEOTIDE SEQUENCE</scope>
    <source>
        <strain evidence="1">DAOMC 238032</strain>
    </source>
</reference>
<comment type="caution">
    <text evidence="1">The sequence shown here is derived from an EMBL/GenBank/DDBJ whole genome shotgun (WGS) entry which is preliminary data.</text>
</comment>
<reference evidence="1" key="2">
    <citation type="journal article" date="2019" name="IMA Fungus">
        <title>Genome sequencing and comparison of five Tilletia species to identify candidate genes for the detection of regulated species infecting wheat.</title>
        <authorList>
            <person name="Nguyen H.D.T."/>
            <person name="Sultana T."/>
            <person name="Kesanakurti P."/>
            <person name="Hambleton S."/>
        </authorList>
    </citation>
    <scope>NUCLEOTIDE SEQUENCE</scope>
    <source>
        <strain evidence="1">DAOMC 238032</strain>
    </source>
</reference>
<evidence type="ECO:0000313" key="1">
    <source>
        <dbReference type="EMBL" id="KAE8262037.1"/>
    </source>
</evidence>
<proteinExistence type="predicted"/>
<sequence length="114" mass="12601">MVYPRLLLIGPFLLLATLANSAPLPDPSWSTLSPTSSLEARAPPADPWAATFQSYINRYTRLRDLLVEAQLHDFTSMSTGEMAAYKKLAGETTIAGARIAQIKEIIEKAKRIRL</sequence>
<dbReference type="AlphaFoldDB" id="A0A177VE98"/>
<protein>
    <submittedName>
        <fullName evidence="1">Uncharacterized protein</fullName>
    </submittedName>
</protein>